<comment type="caution">
    <text evidence="4">The sequence shown here is derived from an EMBL/GenBank/DDBJ whole genome shotgun (WGS) entry which is preliminary data.</text>
</comment>
<dbReference type="EMBL" id="LADJ01027063">
    <property type="protein sequence ID" value="KPJ21160.1"/>
    <property type="molecule type" value="Genomic_DNA"/>
</dbReference>
<dbReference type="SUPFAM" id="SSF50249">
    <property type="entry name" value="Nucleic acid-binding proteins"/>
    <property type="match status" value="1"/>
</dbReference>
<protein>
    <submittedName>
        <fullName evidence="4">DNA replication licensing factor mcm7</fullName>
    </submittedName>
</protein>
<keyword evidence="1" id="KW-0547">Nucleotide-binding</keyword>
<reference evidence="4 5" key="1">
    <citation type="journal article" date="2015" name="Nat. Commun.">
        <title>Outbred genome sequencing and CRISPR/Cas9 gene editing in butterflies.</title>
        <authorList>
            <person name="Li X."/>
            <person name="Fan D."/>
            <person name="Zhang W."/>
            <person name="Liu G."/>
            <person name="Zhang L."/>
            <person name="Zhao L."/>
            <person name="Fang X."/>
            <person name="Chen L."/>
            <person name="Dong Y."/>
            <person name="Chen Y."/>
            <person name="Ding Y."/>
            <person name="Zhao R."/>
            <person name="Feng M."/>
            <person name="Zhu Y."/>
            <person name="Feng Y."/>
            <person name="Jiang X."/>
            <person name="Zhu D."/>
            <person name="Xiang H."/>
            <person name="Feng X."/>
            <person name="Li S."/>
            <person name="Wang J."/>
            <person name="Zhang G."/>
            <person name="Kronforst M.R."/>
            <person name="Wang W."/>
        </authorList>
    </citation>
    <scope>NUCLEOTIDE SEQUENCE [LARGE SCALE GENOMIC DNA]</scope>
    <source>
        <strain evidence="4">Ya'a_city_454_Pm</strain>
        <tissue evidence="4">Whole body</tissue>
    </source>
</reference>
<dbReference type="SMART" id="SM00350">
    <property type="entry name" value="MCM"/>
    <property type="match status" value="1"/>
</dbReference>
<dbReference type="InterPro" id="IPR031327">
    <property type="entry name" value="MCM"/>
</dbReference>
<keyword evidence="2" id="KW-0067">ATP-binding</keyword>
<organism evidence="4 5">
    <name type="scientific">Papilio machaon</name>
    <name type="common">Old World swallowtail butterfly</name>
    <dbReference type="NCBI Taxonomy" id="76193"/>
    <lineage>
        <taxon>Eukaryota</taxon>
        <taxon>Metazoa</taxon>
        <taxon>Ecdysozoa</taxon>
        <taxon>Arthropoda</taxon>
        <taxon>Hexapoda</taxon>
        <taxon>Insecta</taxon>
        <taxon>Pterygota</taxon>
        <taxon>Neoptera</taxon>
        <taxon>Endopterygota</taxon>
        <taxon>Lepidoptera</taxon>
        <taxon>Glossata</taxon>
        <taxon>Ditrysia</taxon>
        <taxon>Papilionoidea</taxon>
        <taxon>Papilionidae</taxon>
        <taxon>Papilioninae</taxon>
        <taxon>Papilio</taxon>
    </lineage>
</organism>
<dbReference type="InParanoid" id="A0A0N1IJM1"/>
<dbReference type="PANTHER" id="PTHR11630:SF26">
    <property type="entry name" value="DNA REPLICATION LICENSING FACTOR MCM7"/>
    <property type="match status" value="1"/>
</dbReference>
<evidence type="ECO:0000256" key="1">
    <source>
        <dbReference type="ARBA" id="ARBA00022741"/>
    </source>
</evidence>
<dbReference type="PROSITE" id="PS50051">
    <property type="entry name" value="MCM_2"/>
    <property type="match status" value="1"/>
</dbReference>
<dbReference type="GO" id="GO:0005634">
    <property type="term" value="C:nucleus"/>
    <property type="evidence" value="ECO:0007669"/>
    <property type="project" value="TreeGrafter"/>
</dbReference>
<dbReference type="GO" id="GO:0006271">
    <property type="term" value="P:DNA strand elongation involved in DNA replication"/>
    <property type="evidence" value="ECO:0007669"/>
    <property type="project" value="TreeGrafter"/>
</dbReference>
<evidence type="ECO:0000259" key="3">
    <source>
        <dbReference type="PROSITE" id="PS50051"/>
    </source>
</evidence>
<evidence type="ECO:0000313" key="4">
    <source>
        <dbReference type="EMBL" id="KPJ21160.1"/>
    </source>
</evidence>
<dbReference type="GO" id="GO:0000727">
    <property type="term" value="P:double-strand break repair via break-induced replication"/>
    <property type="evidence" value="ECO:0007669"/>
    <property type="project" value="TreeGrafter"/>
</dbReference>
<feature type="non-terminal residue" evidence="4">
    <location>
        <position position="1"/>
    </location>
</feature>
<dbReference type="Pfam" id="PF00493">
    <property type="entry name" value="MCM"/>
    <property type="match status" value="1"/>
</dbReference>
<dbReference type="InterPro" id="IPR027417">
    <property type="entry name" value="P-loop_NTPase"/>
</dbReference>
<sequence>SDQVPVGHIPRQLSVYCRGETTRRAQPGDHVAVAGVFLPLLSAGFRQIVQGLLSDTYLEAHSVTCLNQSEENEACEALSEEELSELADEELYSRMAQSLAPEIYGHEDVKKALLLLLVGGVDKCYGVVDVLSNLSDFFFILQGGKRASDHMNSPKWRSDRCSKTFAFADALPTRNRRRRRHTKKE</sequence>
<dbReference type="InterPro" id="IPR012340">
    <property type="entry name" value="NA-bd_OB-fold"/>
</dbReference>
<keyword evidence="5" id="KW-1185">Reference proteome</keyword>
<proteinExistence type="predicted"/>
<gene>
    <name evidence="4" type="ORF">RR48_00330</name>
</gene>
<dbReference type="GO" id="GO:0042555">
    <property type="term" value="C:MCM complex"/>
    <property type="evidence" value="ECO:0007669"/>
    <property type="project" value="TreeGrafter"/>
</dbReference>
<dbReference type="STRING" id="76193.A0A0N1IJM1"/>
<dbReference type="InterPro" id="IPR033762">
    <property type="entry name" value="MCM_OB"/>
</dbReference>
<evidence type="ECO:0000256" key="2">
    <source>
        <dbReference type="ARBA" id="ARBA00022840"/>
    </source>
</evidence>
<dbReference type="GO" id="GO:0003697">
    <property type="term" value="F:single-stranded DNA binding"/>
    <property type="evidence" value="ECO:0007669"/>
    <property type="project" value="TreeGrafter"/>
</dbReference>
<dbReference type="Gene3D" id="2.40.50.140">
    <property type="entry name" value="Nucleic acid-binding proteins"/>
    <property type="match status" value="1"/>
</dbReference>
<dbReference type="Gene3D" id="3.40.50.300">
    <property type="entry name" value="P-loop containing nucleotide triphosphate hydrolases"/>
    <property type="match status" value="1"/>
</dbReference>
<dbReference type="GO" id="GO:0006270">
    <property type="term" value="P:DNA replication initiation"/>
    <property type="evidence" value="ECO:0007669"/>
    <property type="project" value="TreeGrafter"/>
</dbReference>
<dbReference type="PANTHER" id="PTHR11630">
    <property type="entry name" value="DNA REPLICATION LICENSING FACTOR MCM FAMILY MEMBER"/>
    <property type="match status" value="1"/>
</dbReference>
<dbReference type="Pfam" id="PF17207">
    <property type="entry name" value="MCM_OB"/>
    <property type="match status" value="1"/>
</dbReference>
<dbReference type="AlphaFoldDB" id="A0A0N1IJM1"/>
<accession>A0A0N1IJM1</accession>
<name>A0A0N1IJM1_PAPMA</name>
<evidence type="ECO:0000313" key="5">
    <source>
        <dbReference type="Proteomes" id="UP000053240"/>
    </source>
</evidence>
<dbReference type="Proteomes" id="UP000053240">
    <property type="component" value="Unassembled WGS sequence"/>
</dbReference>
<feature type="domain" description="MCM C-terminal AAA(+) ATPase" evidence="3">
    <location>
        <begin position="91"/>
        <end position="143"/>
    </location>
</feature>
<dbReference type="InterPro" id="IPR001208">
    <property type="entry name" value="MCM_dom"/>
</dbReference>
<dbReference type="GO" id="GO:0005524">
    <property type="term" value="F:ATP binding"/>
    <property type="evidence" value="ECO:0007669"/>
    <property type="project" value="UniProtKB-KW"/>
</dbReference>
<dbReference type="GO" id="GO:0017116">
    <property type="term" value="F:single-stranded DNA helicase activity"/>
    <property type="evidence" value="ECO:0007669"/>
    <property type="project" value="TreeGrafter"/>
</dbReference>